<dbReference type="GO" id="GO:0005886">
    <property type="term" value="C:plasma membrane"/>
    <property type="evidence" value="ECO:0007669"/>
    <property type="project" value="TreeGrafter"/>
</dbReference>
<accession>A0A844QHD8</accession>
<dbReference type="GO" id="GO:0043164">
    <property type="term" value="P:Gram-negative-bacterium-type cell wall biogenesis"/>
    <property type="evidence" value="ECO:0007669"/>
    <property type="project" value="TreeGrafter"/>
</dbReference>
<dbReference type="PANTHER" id="PTHR30336">
    <property type="entry name" value="INNER MEMBRANE PROTEIN, PROBABLE PERMEASE"/>
    <property type="match status" value="1"/>
</dbReference>
<feature type="domain" description="DUF218" evidence="2">
    <location>
        <begin position="81"/>
        <end position="247"/>
    </location>
</feature>
<keyword evidence="1" id="KW-1133">Transmembrane helix</keyword>
<feature type="transmembrane region" description="Helical" evidence="1">
    <location>
        <begin position="12"/>
        <end position="34"/>
    </location>
</feature>
<feature type="transmembrane region" description="Helical" evidence="1">
    <location>
        <begin position="40"/>
        <end position="62"/>
    </location>
</feature>
<keyword evidence="1" id="KW-0472">Membrane</keyword>
<dbReference type="EMBL" id="WPHG01000002">
    <property type="protein sequence ID" value="MVA97371.1"/>
    <property type="molecule type" value="Genomic_DNA"/>
</dbReference>
<keyword evidence="1" id="KW-0812">Transmembrane</keyword>
<protein>
    <submittedName>
        <fullName evidence="3">YdcF family protein</fullName>
    </submittedName>
</protein>
<dbReference type="GO" id="GO:0000270">
    <property type="term" value="P:peptidoglycan metabolic process"/>
    <property type="evidence" value="ECO:0007669"/>
    <property type="project" value="TreeGrafter"/>
</dbReference>
<dbReference type="Gene3D" id="3.40.50.620">
    <property type="entry name" value="HUPs"/>
    <property type="match status" value="1"/>
</dbReference>
<dbReference type="Proteomes" id="UP000463224">
    <property type="component" value="Unassembled WGS sequence"/>
</dbReference>
<organism evidence="3 4">
    <name type="scientific">Nitratireductor arenosus</name>
    <dbReference type="NCBI Taxonomy" id="2682096"/>
    <lineage>
        <taxon>Bacteria</taxon>
        <taxon>Pseudomonadati</taxon>
        <taxon>Pseudomonadota</taxon>
        <taxon>Alphaproteobacteria</taxon>
        <taxon>Hyphomicrobiales</taxon>
        <taxon>Phyllobacteriaceae</taxon>
        <taxon>Nitratireductor</taxon>
    </lineage>
</organism>
<dbReference type="InterPro" id="IPR003848">
    <property type="entry name" value="DUF218"/>
</dbReference>
<evidence type="ECO:0000313" key="4">
    <source>
        <dbReference type="Proteomes" id="UP000463224"/>
    </source>
</evidence>
<evidence type="ECO:0000256" key="1">
    <source>
        <dbReference type="SAM" id="Phobius"/>
    </source>
</evidence>
<proteinExistence type="predicted"/>
<gene>
    <name evidence="3" type="ORF">GN330_08935</name>
</gene>
<name>A0A844QHD8_9HYPH</name>
<dbReference type="CDD" id="cd06259">
    <property type="entry name" value="YdcF-like"/>
    <property type="match status" value="1"/>
</dbReference>
<dbReference type="InterPro" id="IPR014729">
    <property type="entry name" value="Rossmann-like_a/b/a_fold"/>
</dbReference>
<dbReference type="RefSeq" id="WP_156712337.1">
    <property type="nucleotide sequence ID" value="NZ_WPHG01000002.1"/>
</dbReference>
<keyword evidence="4" id="KW-1185">Reference proteome</keyword>
<dbReference type="PANTHER" id="PTHR30336:SF4">
    <property type="entry name" value="ENVELOPE BIOGENESIS FACTOR ELYC"/>
    <property type="match status" value="1"/>
</dbReference>
<dbReference type="Pfam" id="PF02698">
    <property type="entry name" value="DUF218"/>
    <property type="match status" value="1"/>
</dbReference>
<evidence type="ECO:0000313" key="3">
    <source>
        <dbReference type="EMBL" id="MVA97371.1"/>
    </source>
</evidence>
<sequence length="265" mass="28679">MFYVVSKIFWALANPLSLSVLLLITALTAGLLGWRRSAGAATFAATAILLLGGWTTAGALLLHPLEDRFRRPDRLPETVAGIVVLGGGFEGGVNRVRGGYELNRSGDRFVETAVLARRLPDAKILISGGSGALLLKGESDAETAPRLLEALGVDPGRLLLENQSRNTYENAQFSHRLAKPAPGERWLLVTSAFHMPRSMGLFRKAGFDVIAWPTDYRTSGQETPGLTQDNPIDSLHNMVLAVREWIGLVAYRLAGWTGALLPAPR</sequence>
<evidence type="ECO:0000259" key="2">
    <source>
        <dbReference type="Pfam" id="PF02698"/>
    </source>
</evidence>
<reference evidence="3 4" key="1">
    <citation type="submission" date="2019-12" db="EMBL/GenBank/DDBJ databases">
        <title>Nitratireductor arenosus sp. nov., Isolated from sea sand, Jeju island, South Korea.</title>
        <authorList>
            <person name="Kim W."/>
        </authorList>
    </citation>
    <scope>NUCLEOTIDE SEQUENCE [LARGE SCALE GENOMIC DNA]</scope>
    <source>
        <strain evidence="3 4">CAU 1489</strain>
    </source>
</reference>
<comment type="caution">
    <text evidence="3">The sequence shown here is derived from an EMBL/GenBank/DDBJ whole genome shotgun (WGS) entry which is preliminary data.</text>
</comment>
<dbReference type="AlphaFoldDB" id="A0A844QHD8"/>
<dbReference type="InterPro" id="IPR051599">
    <property type="entry name" value="Cell_Envelope_Assoc"/>
</dbReference>